<dbReference type="RefSeq" id="WP_109253860.1">
    <property type="nucleotide sequence ID" value="NZ_QEXV01000007.1"/>
</dbReference>
<reference evidence="18" key="1">
    <citation type="submission" date="2018-05" db="EMBL/GenBank/DDBJ databases">
        <authorList>
            <person name="Liu B.-T."/>
        </authorList>
    </citation>
    <scope>NUCLEOTIDE SEQUENCE [LARGE SCALE GENOMIC DNA]</scope>
    <source>
        <strain evidence="18">WD6-1</strain>
    </source>
</reference>
<dbReference type="GO" id="GO:0005524">
    <property type="term" value="F:ATP binding"/>
    <property type="evidence" value="ECO:0007669"/>
    <property type="project" value="UniProtKB-UniRule"/>
</dbReference>
<dbReference type="SUPFAM" id="SSF89028">
    <property type="entry name" value="Cobalamin adenosyltransferase-like"/>
    <property type="match status" value="1"/>
</dbReference>
<evidence type="ECO:0000256" key="15">
    <source>
        <dbReference type="RuleBase" id="RU366026"/>
    </source>
</evidence>
<evidence type="ECO:0000256" key="6">
    <source>
        <dbReference type="ARBA" id="ARBA00022490"/>
    </source>
</evidence>
<dbReference type="Gene3D" id="1.20.1200.10">
    <property type="entry name" value="Cobalamin adenosyltransferase-like"/>
    <property type="match status" value="1"/>
</dbReference>
<gene>
    <name evidence="17" type="ORF">DDZ18_13120</name>
</gene>
<dbReference type="AlphaFoldDB" id="A0A2U2BQV2"/>
<dbReference type="GO" id="GO:0005737">
    <property type="term" value="C:cytoplasm"/>
    <property type="evidence" value="ECO:0007669"/>
    <property type="project" value="UniProtKB-SubCell"/>
</dbReference>
<evidence type="ECO:0000256" key="13">
    <source>
        <dbReference type="ARBA" id="ARBA00048555"/>
    </source>
</evidence>
<dbReference type="InterPro" id="IPR036451">
    <property type="entry name" value="CblAdoTrfase-like_sf"/>
</dbReference>
<keyword evidence="8 15" id="KW-0547">Nucleotide-binding</keyword>
<keyword evidence="6" id="KW-0963">Cytoplasm</keyword>
<dbReference type="NCBIfam" id="TIGR00636">
    <property type="entry name" value="PduO_Nterm"/>
    <property type="match status" value="1"/>
</dbReference>
<keyword evidence="15" id="KW-0169">Cobalamin biosynthesis</keyword>
<evidence type="ECO:0000256" key="7">
    <source>
        <dbReference type="ARBA" id="ARBA00022679"/>
    </source>
</evidence>
<dbReference type="PANTHER" id="PTHR12213">
    <property type="entry name" value="CORRINOID ADENOSYLTRANSFERASE"/>
    <property type="match status" value="1"/>
</dbReference>
<sequence>MVRLTKIYTKTGDKGVTRLGDMSEAAKHDPRVEAYGAVDEANAAIGLARAALGDDHELAEPLKRIQNELFDVGADLCVPDRGEQLEWEPLRASDAQVERLESEIDRLNARLEPLDSFILPGGSEAAARLHLARTVCRRAERRVTALAEAGEPVSGAVIRYLNRLADLLFVMARIANEDGRADVKWVPGESR</sequence>
<dbReference type="InterPro" id="IPR029499">
    <property type="entry name" value="PduO-typ"/>
</dbReference>
<evidence type="ECO:0000256" key="2">
    <source>
        <dbReference type="ARBA" id="ARBA00005121"/>
    </source>
</evidence>
<protein>
    <recommendedName>
        <fullName evidence="5 15">Corrinoid adenosyltransferase</fullName>
        <ecNumber evidence="4 15">2.5.1.17</ecNumber>
    </recommendedName>
    <alternativeName>
        <fullName evidence="10 15">Cob(II)alamin adenosyltransferase</fullName>
    </alternativeName>
    <alternativeName>
        <fullName evidence="12 15">Cob(II)yrinic acid a,c-diamide adenosyltransferase</fullName>
    </alternativeName>
    <alternativeName>
        <fullName evidence="11 15">Cobinamide/cobalamin adenosyltransferase</fullName>
    </alternativeName>
</protein>
<comment type="caution">
    <text evidence="17">The sequence shown here is derived from an EMBL/GenBank/DDBJ whole genome shotgun (WGS) entry which is preliminary data.</text>
</comment>
<evidence type="ECO:0000313" key="17">
    <source>
        <dbReference type="EMBL" id="PWE16358.1"/>
    </source>
</evidence>
<dbReference type="Pfam" id="PF01923">
    <property type="entry name" value="Cob_adeno_trans"/>
    <property type="match status" value="1"/>
</dbReference>
<evidence type="ECO:0000256" key="11">
    <source>
        <dbReference type="ARBA" id="ARBA00033334"/>
    </source>
</evidence>
<evidence type="ECO:0000256" key="10">
    <source>
        <dbReference type="ARBA" id="ARBA00031529"/>
    </source>
</evidence>
<comment type="similarity">
    <text evidence="3 15">Belongs to the Cob(I)alamin adenosyltransferase family.</text>
</comment>
<keyword evidence="18" id="KW-1185">Reference proteome</keyword>
<dbReference type="EC" id="2.5.1.17" evidence="4 15"/>
<evidence type="ECO:0000256" key="1">
    <source>
        <dbReference type="ARBA" id="ARBA00004496"/>
    </source>
</evidence>
<comment type="subcellular location">
    <subcellularLocation>
        <location evidence="1">Cytoplasm</location>
    </subcellularLocation>
</comment>
<organism evidence="17 18">
    <name type="scientific">Marinicauda salina</name>
    <dbReference type="NCBI Taxonomy" id="2135793"/>
    <lineage>
        <taxon>Bacteria</taxon>
        <taxon>Pseudomonadati</taxon>
        <taxon>Pseudomonadota</taxon>
        <taxon>Alphaproteobacteria</taxon>
        <taxon>Maricaulales</taxon>
        <taxon>Maricaulaceae</taxon>
        <taxon>Marinicauda</taxon>
    </lineage>
</organism>
<name>A0A2U2BQV2_9PROT</name>
<dbReference type="FunFam" id="1.20.1200.10:FF:000003">
    <property type="entry name" value="ATP:cob(I)alamin adenosyltransferase"/>
    <property type="match status" value="1"/>
</dbReference>
<comment type="pathway">
    <text evidence="2 15">Cofactor biosynthesis; adenosylcobalamin biosynthesis; adenosylcobalamin from cob(II)yrinate a,c-diamide: step 2/7.</text>
</comment>
<dbReference type="PANTHER" id="PTHR12213:SF0">
    <property type="entry name" value="CORRINOID ADENOSYLTRANSFERASE MMAB"/>
    <property type="match status" value="1"/>
</dbReference>
<dbReference type="EMBL" id="QEXV01000007">
    <property type="protein sequence ID" value="PWE16358.1"/>
    <property type="molecule type" value="Genomic_DNA"/>
</dbReference>
<evidence type="ECO:0000256" key="9">
    <source>
        <dbReference type="ARBA" id="ARBA00022840"/>
    </source>
</evidence>
<dbReference type="OrthoDB" id="9778896at2"/>
<accession>A0A2U2BQV2</accession>
<dbReference type="InterPro" id="IPR016030">
    <property type="entry name" value="CblAdoTrfase-like"/>
</dbReference>
<dbReference type="Proteomes" id="UP000245168">
    <property type="component" value="Unassembled WGS sequence"/>
</dbReference>
<evidence type="ECO:0000313" key="18">
    <source>
        <dbReference type="Proteomes" id="UP000245168"/>
    </source>
</evidence>
<keyword evidence="9 15" id="KW-0067">ATP-binding</keyword>
<comment type="catalytic activity">
    <reaction evidence="14 15">
        <text>2 cob(II)alamin + reduced [electron-transfer flavoprotein] + 2 ATP = 2 adenosylcob(III)alamin + 2 triphosphate + oxidized [electron-transfer flavoprotein] + 3 H(+)</text>
        <dbReference type="Rhea" id="RHEA:28671"/>
        <dbReference type="Rhea" id="RHEA-COMP:10685"/>
        <dbReference type="Rhea" id="RHEA-COMP:10686"/>
        <dbReference type="ChEBI" id="CHEBI:15378"/>
        <dbReference type="ChEBI" id="CHEBI:16304"/>
        <dbReference type="ChEBI" id="CHEBI:18036"/>
        <dbReference type="ChEBI" id="CHEBI:18408"/>
        <dbReference type="ChEBI" id="CHEBI:30616"/>
        <dbReference type="ChEBI" id="CHEBI:57692"/>
        <dbReference type="ChEBI" id="CHEBI:58307"/>
        <dbReference type="EC" id="2.5.1.17"/>
    </reaction>
</comment>
<evidence type="ECO:0000256" key="8">
    <source>
        <dbReference type="ARBA" id="ARBA00022741"/>
    </source>
</evidence>
<evidence type="ECO:0000256" key="3">
    <source>
        <dbReference type="ARBA" id="ARBA00007487"/>
    </source>
</evidence>
<keyword evidence="7 15" id="KW-0808">Transferase</keyword>
<dbReference type="GO" id="GO:0008817">
    <property type="term" value="F:corrinoid adenosyltransferase activity"/>
    <property type="evidence" value="ECO:0007669"/>
    <property type="project" value="UniProtKB-UniRule"/>
</dbReference>
<dbReference type="GO" id="GO:0009236">
    <property type="term" value="P:cobalamin biosynthetic process"/>
    <property type="evidence" value="ECO:0007669"/>
    <property type="project" value="UniProtKB-UniRule"/>
</dbReference>
<feature type="domain" description="Cobalamin adenosyltransferase-like" evidence="16">
    <location>
        <begin position="7"/>
        <end position="174"/>
    </location>
</feature>
<evidence type="ECO:0000256" key="14">
    <source>
        <dbReference type="ARBA" id="ARBA00048692"/>
    </source>
</evidence>
<evidence type="ECO:0000256" key="4">
    <source>
        <dbReference type="ARBA" id="ARBA00012454"/>
    </source>
</evidence>
<dbReference type="UniPathway" id="UPA00148">
    <property type="reaction ID" value="UER00233"/>
</dbReference>
<evidence type="ECO:0000259" key="16">
    <source>
        <dbReference type="Pfam" id="PF01923"/>
    </source>
</evidence>
<evidence type="ECO:0000256" key="5">
    <source>
        <dbReference type="ARBA" id="ARBA00020963"/>
    </source>
</evidence>
<evidence type="ECO:0000256" key="12">
    <source>
        <dbReference type="ARBA" id="ARBA00033354"/>
    </source>
</evidence>
<proteinExistence type="inferred from homology"/>
<comment type="catalytic activity">
    <reaction evidence="13 15">
        <text>2 cob(II)yrinate a,c diamide + reduced [electron-transfer flavoprotein] + 2 ATP = 2 adenosylcob(III)yrinate a,c-diamide + 2 triphosphate + oxidized [electron-transfer flavoprotein] + 3 H(+)</text>
        <dbReference type="Rhea" id="RHEA:11528"/>
        <dbReference type="Rhea" id="RHEA-COMP:10685"/>
        <dbReference type="Rhea" id="RHEA-COMP:10686"/>
        <dbReference type="ChEBI" id="CHEBI:15378"/>
        <dbReference type="ChEBI" id="CHEBI:18036"/>
        <dbReference type="ChEBI" id="CHEBI:30616"/>
        <dbReference type="ChEBI" id="CHEBI:57692"/>
        <dbReference type="ChEBI" id="CHEBI:58307"/>
        <dbReference type="ChEBI" id="CHEBI:58503"/>
        <dbReference type="ChEBI" id="CHEBI:58537"/>
        <dbReference type="EC" id="2.5.1.17"/>
    </reaction>
</comment>